<dbReference type="PATRIC" id="fig|2162.10.peg.1357"/>
<dbReference type="GO" id="GO:0016791">
    <property type="term" value="F:phosphatase activity"/>
    <property type="evidence" value="ECO:0007669"/>
    <property type="project" value="TreeGrafter"/>
</dbReference>
<feature type="transmembrane region" description="Helical" evidence="7">
    <location>
        <begin position="95"/>
        <end position="116"/>
    </location>
</feature>
<feature type="transmembrane region" description="Helical" evidence="7">
    <location>
        <begin position="221"/>
        <end position="241"/>
    </location>
</feature>
<dbReference type="SMART" id="SM00331">
    <property type="entry name" value="PP2C_SIG"/>
    <property type="match status" value="1"/>
</dbReference>
<dbReference type="InterPro" id="IPR036457">
    <property type="entry name" value="PPM-type-like_dom_sf"/>
</dbReference>
<dbReference type="Pfam" id="PF07694">
    <property type="entry name" value="5TM-5TMR_LYT"/>
    <property type="match status" value="1"/>
</dbReference>
<dbReference type="InterPro" id="IPR001932">
    <property type="entry name" value="PPM-type_phosphatase-like_dom"/>
</dbReference>
<dbReference type="EMBL" id="LN734822">
    <property type="protein sequence ID" value="CEL24936.1"/>
    <property type="molecule type" value="Genomic_DNA"/>
</dbReference>
<accession>A0A089ZAN1</accession>
<evidence type="ECO:0000256" key="3">
    <source>
        <dbReference type="ARBA" id="ARBA00022692"/>
    </source>
</evidence>
<keyword evidence="5 7" id="KW-1133">Transmembrane helix</keyword>
<evidence type="ECO:0000313" key="11">
    <source>
        <dbReference type="Proteomes" id="UP000029661"/>
    </source>
</evidence>
<keyword evidence="3 7" id="KW-0812">Transmembrane</keyword>
<name>A0A089ZAN1_METFO</name>
<feature type="transmembrane region" description="Helical" evidence="7">
    <location>
        <begin position="128"/>
        <end position="149"/>
    </location>
</feature>
<feature type="transmembrane region" description="Helical" evidence="7">
    <location>
        <begin position="155"/>
        <end position="178"/>
    </location>
</feature>
<dbReference type="InterPro" id="IPR052016">
    <property type="entry name" value="Bact_Sigma-Reg"/>
</dbReference>
<dbReference type="PANTHER" id="PTHR43156">
    <property type="entry name" value="STAGE II SPORULATION PROTEIN E-RELATED"/>
    <property type="match status" value="1"/>
</dbReference>
<dbReference type="Gene3D" id="1.10.1760.20">
    <property type="match status" value="1"/>
</dbReference>
<dbReference type="GeneID" id="26739544"/>
<dbReference type="GO" id="GO:0005886">
    <property type="term" value="C:plasma membrane"/>
    <property type="evidence" value="ECO:0007669"/>
    <property type="project" value="UniProtKB-SubCell"/>
</dbReference>
<evidence type="ECO:0000313" key="12">
    <source>
        <dbReference type="Proteomes" id="UP000062768"/>
    </source>
</evidence>
<dbReference type="Gene3D" id="3.60.40.10">
    <property type="entry name" value="PPM-type phosphatase domain"/>
    <property type="match status" value="1"/>
</dbReference>
<evidence type="ECO:0000313" key="10">
    <source>
        <dbReference type="EMBL" id="CEL24936.1"/>
    </source>
</evidence>
<comment type="subcellular location">
    <subcellularLocation>
        <location evidence="1">Cell membrane</location>
        <topology evidence="1">Multi-pass membrane protein</topology>
    </subcellularLocation>
</comment>
<keyword evidence="4" id="KW-0378">Hydrolase</keyword>
<evidence type="ECO:0000256" key="2">
    <source>
        <dbReference type="ARBA" id="ARBA00022475"/>
    </source>
</evidence>
<dbReference type="KEGG" id="mfc:BRM9_1045"/>
<dbReference type="GO" id="GO:0071555">
    <property type="term" value="P:cell wall organization"/>
    <property type="evidence" value="ECO:0007669"/>
    <property type="project" value="InterPro"/>
</dbReference>
<gene>
    <name evidence="9" type="ORF">BRM9_1045</name>
    <name evidence="10" type="ORF">MB9_1298</name>
</gene>
<feature type="transmembrane region" description="Helical" evidence="7">
    <location>
        <begin position="58"/>
        <end position="75"/>
    </location>
</feature>
<keyword evidence="2" id="KW-1003">Cell membrane</keyword>
<keyword evidence="6 7" id="KW-0472">Membrane</keyword>
<evidence type="ECO:0000259" key="8">
    <source>
        <dbReference type="SMART" id="SM00331"/>
    </source>
</evidence>
<proteinExistence type="predicted"/>
<reference evidence="10" key="2">
    <citation type="submission" date="2014-09" db="EMBL/GenBank/DDBJ databases">
        <authorList>
            <person name="Bishop-Lilly K.A."/>
            <person name="Broomall S.M."/>
            <person name="Chain P.S."/>
            <person name="Chertkov O."/>
            <person name="Coyne S.R."/>
            <person name="Daligault H.E."/>
            <person name="Davenport K.W."/>
            <person name="Erkkila T."/>
            <person name="Frey K.G."/>
            <person name="Gibbons H.S."/>
            <person name="Gu W."/>
            <person name="Jaissle J."/>
            <person name="Johnson S.L."/>
            <person name="Koroleva G.I."/>
            <person name="Ladner J.T."/>
            <person name="Lo C.-C."/>
            <person name="Minogue T.D."/>
            <person name="Munk C."/>
            <person name="Palacios G.F."/>
            <person name="Redden C.L."/>
            <person name="Rosenzweig C.N."/>
            <person name="Scholz M.B."/>
            <person name="Teshima H."/>
            <person name="Xu Y."/>
        </authorList>
    </citation>
    <scope>NUCLEOTIDE SEQUENCE</scope>
    <source>
        <strain evidence="10">Mb9</strain>
    </source>
</reference>
<dbReference type="GO" id="GO:0000155">
    <property type="term" value="F:phosphorelay sensor kinase activity"/>
    <property type="evidence" value="ECO:0007669"/>
    <property type="project" value="InterPro"/>
</dbReference>
<dbReference type="OrthoDB" id="110858at2157"/>
<dbReference type="AlphaFoldDB" id="A0A089ZAN1"/>
<keyword evidence="12" id="KW-1185">Reference proteome</keyword>
<dbReference type="InterPro" id="IPR011620">
    <property type="entry name" value="Sig_transdc_His_kinase_LytS_TM"/>
</dbReference>
<evidence type="ECO:0000256" key="7">
    <source>
        <dbReference type="SAM" id="Phobius"/>
    </source>
</evidence>
<dbReference type="Pfam" id="PF07228">
    <property type="entry name" value="SpoIIE"/>
    <property type="match status" value="1"/>
</dbReference>
<evidence type="ECO:0000256" key="1">
    <source>
        <dbReference type="ARBA" id="ARBA00004651"/>
    </source>
</evidence>
<dbReference type="EMBL" id="CP006933">
    <property type="protein sequence ID" value="AIS31861.1"/>
    <property type="molecule type" value="Genomic_DNA"/>
</dbReference>
<dbReference type="RefSeq" id="WP_052399967.1">
    <property type="nucleotide sequence ID" value="NZ_CP006933.1"/>
</dbReference>
<feature type="transmembrane region" description="Helical" evidence="7">
    <location>
        <begin position="25"/>
        <end position="46"/>
    </location>
</feature>
<organism evidence="9 11">
    <name type="scientific">Methanobacterium formicicum</name>
    <dbReference type="NCBI Taxonomy" id="2162"/>
    <lineage>
        <taxon>Archaea</taxon>
        <taxon>Methanobacteriati</taxon>
        <taxon>Methanobacteriota</taxon>
        <taxon>Methanomada group</taxon>
        <taxon>Methanobacteria</taxon>
        <taxon>Methanobacteriales</taxon>
        <taxon>Methanobacteriaceae</taxon>
        <taxon>Methanobacterium</taxon>
    </lineage>
</organism>
<evidence type="ECO:0000256" key="4">
    <source>
        <dbReference type="ARBA" id="ARBA00022801"/>
    </source>
</evidence>
<evidence type="ECO:0000256" key="6">
    <source>
        <dbReference type="ARBA" id="ARBA00023136"/>
    </source>
</evidence>
<dbReference type="Proteomes" id="UP000062768">
    <property type="component" value="Chromosome I"/>
</dbReference>
<dbReference type="STRING" id="2162.BRM9_1045"/>
<sequence>MPKTTFFNRLHRIRNYLAGDEEVPIMYVHALVAIIGSVSVLLIMQFGELPMSSVQHSLLVLVEKACVIVVIAYVISRLRVFTEVLEGKFTLKNQAILIVIFGAISIFGTYSGVDVFGAMANVRDLGPMVAGLIGGPIMGLGAGLIGGLYRLSLGGFTAVPCAISTILAGLLAGLIFLINKRHFVGIFWAVVFAVLMESLHMLINLAIAQPYYMALAVVEELTIPMIVSNALGIFIFAFIISNQLRERETIRQRDLYFDELERKKHELEVANKIQKSFLPEQLPVIPGFSVAAFNMPAHEEGGDFYDFIPLSEDKIGLVIADVRGESFPASLLMALSRTILRGEARNQDPQKLMRYLNNLIAVDIGPEIFLTIWYGELNLNERCLTYVNAAHIPPIIYRNETSQLEELVRGEKSLGRLENIELEKNRVKIEKEDLLIFYNDGMIKALEEPGVSGDEVLRRLVSSKHNLSPHELVDEMRFRVMDSGIKRDDLALAILKAD</sequence>
<protein>
    <submittedName>
        <fullName evidence="9">Protein serine/threonine phosphatase</fullName>
    </submittedName>
    <submittedName>
        <fullName evidence="10">Stage II sporulation E family protein</fullName>
    </submittedName>
</protein>
<evidence type="ECO:0000313" key="9">
    <source>
        <dbReference type="EMBL" id="AIS31861.1"/>
    </source>
</evidence>
<feature type="transmembrane region" description="Helical" evidence="7">
    <location>
        <begin position="185"/>
        <end position="209"/>
    </location>
</feature>
<feature type="domain" description="PPM-type phosphatase" evidence="8">
    <location>
        <begin position="285"/>
        <end position="497"/>
    </location>
</feature>
<reference evidence="9" key="1">
    <citation type="submission" date="2013-12" db="EMBL/GenBank/DDBJ databases">
        <title>The complete genome sequence of Methanobacterium sp. BRM9.</title>
        <authorList>
            <consortium name="Pastoral Greenhouse Gas Research Consortium"/>
            <person name="Kelly W.J."/>
            <person name="Leahy S.C."/>
            <person name="Perry R."/>
            <person name="Li D."/>
            <person name="Altermann E."/>
            <person name="Lambie S.C."/>
            <person name="Attwood G.T."/>
        </authorList>
    </citation>
    <scope>NUCLEOTIDE SEQUENCE [LARGE SCALE GENOMIC DNA]</scope>
    <source>
        <strain evidence="9">BRM9</strain>
    </source>
</reference>
<dbReference type="Proteomes" id="UP000029661">
    <property type="component" value="Chromosome"/>
</dbReference>
<evidence type="ECO:0000256" key="5">
    <source>
        <dbReference type="ARBA" id="ARBA00022989"/>
    </source>
</evidence>
<dbReference type="PANTHER" id="PTHR43156:SF2">
    <property type="entry name" value="STAGE II SPORULATION PROTEIN E"/>
    <property type="match status" value="1"/>
</dbReference>